<dbReference type="InterPro" id="IPR019787">
    <property type="entry name" value="Znf_PHD-finger"/>
</dbReference>
<sequence length="276" mass="30935">MPEVCATCTSPGTRTNQGISCDGPCEKTFHFKCTKTPAAYQDIPAGTGLTWVCDKCKHGRNDSKLDKLLVSLASIQKDLKDVKTVQTEVFDSLNFYGGKIDDFGKRMDNFQKTINSVQGVQQDVQQLKKECENLRAEIESMHQQQRMENIEISGLPEKNNGNLKLIMQIKMNEKTESDMKLKRQLIEATDAVRQKFNTIKSNRTENLMSLEKIYEPITKPLNVISAATVAKLKIDNLPSVTETSIPVSINTSFIPLSASTPKYNSRSDTTEFYSPP</sequence>
<feature type="coiled-coil region" evidence="5">
    <location>
        <begin position="110"/>
        <end position="144"/>
    </location>
</feature>
<evidence type="ECO:0000256" key="5">
    <source>
        <dbReference type="SAM" id="Coils"/>
    </source>
</evidence>
<organism evidence="7 8">
    <name type="scientific">Phaedon cochleariae</name>
    <name type="common">Mustard beetle</name>
    <dbReference type="NCBI Taxonomy" id="80249"/>
    <lineage>
        <taxon>Eukaryota</taxon>
        <taxon>Metazoa</taxon>
        <taxon>Ecdysozoa</taxon>
        <taxon>Arthropoda</taxon>
        <taxon>Hexapoda</taxon>
        <taxon>Insecta</taxon>
        <taxon>Pterygota</taxon>
        <taxon>Neoptera</taxon>
        <taxon>Endopterygota</taxon>
        <taxon>Coleoptera</taxon>
        <taxon>Polyphaga</taxon>
        <taxon>Cucujiformia</taxon>
        <taxon>Chrysomeloidea</taxon>
        <taxon>Chrysomelidae</taxon>
        <taxon>Chrysomelinae</taxon>
        <taxon>Chrysomelini</taxon>
        <taxon>Phaedon</taxon>
    </lineage>
</organism>
<keyword evidence="2 4" id="KW-0863">Zinc-finger</keyword>
<evidence type="ECO:0000313" key="8">
    <source>
        <dbReference type="Proteomes" id="UP001153737"/>
    </source>
</evidence>
<dbReference type="SUPFAM" id="SSF57903">
    <property type="entry name" value="FYVE/PHD zinc finger"/>
    <property type="match status" value="1"/>
</dbReference>
<dbReference type="AlphaFoldDB" id="A0A9N9SMU9"/>
<dbReference type="Gene3D" id="3.30.40.10">
    <property type="entry name" value="Zinc/RING finger domain, C3HC4 (zinc finger)"/>
    <property type="match status" value="1"/>
</dbReference>
<dbReference type="GO" id="GO:0008270">
    <property type="term" value="F:zinc ion binding"/>
    <property type="evidence" value="ECO:0007669"/>
    <property type="project" value="UniProtKB-KW"/>
</dbReference>
<proteinExistence type="predicted"/>
<reference evidence="7" key="1">
    <citation type="submission" date="2022-01" db="EMBL/GenBank/DDBJ databases">
        <authorList>
            <person name="King R."/>
        </authorList>
    </citation>
    <scope>NUCLEOTIDE SEQUENCE</scope>
</reference>
<evidence type="ECO:0000259" key="6">
    <source>
        <dbReference type="PROSITE" id="PS50016"/>
    </source>
</evidence>
<accession>A0A9N9SMU9</accession>
<keyword evidence="1" id="KW-0479">Metal-binding</keyword>
<dbReference type="PROSITE" id="PS50016">
    <property type="entry name" value="ZF_PHD_2"/>
    <property type="match status" value="1"/>
</dbReference>
<keyword evidence="3" id="KW-0862">Zinc</keyword>
<dbReference type="OrthoDB" id="7482566at2759"/>
<name>A0A9N9SMU9_PHACE</name>
<dbReference type="Gene3D" id="1.10.287.1490">
    <property type="match status" value="1"/>
</dbReference>
<keyword evidence="8" id="KW-1185">Reference proteome</keyword>
<keyword evidence="5" id="KW-0175">Coiled coil</keyword>
<evidence type="ECO:0000256" key="1">
    <source>
        <dbReference type="ARBA" id="ARBA00022723"/>
    </source>
</evidence>
<reference evidence="7" key="2">
    <citation type="submission" date="2022-10" db="EMBL/GenBank/DDBJ databases">
        <authorList>
            <consortium name="ENA_rothamsted_submissions"/>
            <consortium name="culmorum"/>
            <person name="King R."/>
        </authorList>
    </citation>
    <scope>NUCLEOTIDE SEQUENCE</scope>
</reference>
<evidence type="ECO:0000313" key="7">
    <source>
        <dbReference type="EMBL" id="CAG9825655.1"/>
    </source>
</evidence>
<dbReference type="EMBL" id="OU896715">
    <property type="protein sequence ID" value="CAG9825655.1"/>
    <property type="molecule type" value="Genomic_DNA"/>
</dbReference>
<evidence type="ECO:0000256" key="3">
    <source>
        <dbReference type="ARBA" id="ARBA00022833"/>
    </source>
</evidence>
<dbReference type="InterPro" id="IPR019786">
    <property type="entry name" value="Zinc_finger_PHD-type_CS"/>
</dbReference>
<dbReference type="Pfam" id="PF00628">
    <property type="entry name" value="PHD"/>
    <property type="match status" value="1"/>
</dbReference>
<dbReference type="InterPro" id="IPR013083">
    <property type="entry name" value="Znf_RING/FYVE/PHD"/>
</dbReference>
<gene>
    <name evidence="7" type="ORF">PHAECO_LOCUS12335</name>
</gene>
<protein>
    <recommendedName>
        <fullName evidence="6">PHD-type domain-containing protein</fullName>
    </recommendedName>
</protein>
<feature type="domain" description="PHD-type" evidence="6">
    <location>
        <begin position="2"/>
        <end position="59"/>
    </location>
</feature>
<dbReference type="Proteomes" id="UP001153737">
    <property type="component" value="Chromosome 9"/>
</dbReference>
<evidence type="ECO:0000256" key="2">
    <source>
        <dbReference type="ARBA" id="ARBA00022771"/>
    </source>
</evidence>
<dbReference type="PROSITE" id="PS01359">
    <property type="entry name" value="ZF_PHD_1"/>
    <property type="match status" value="1"/>
</dbReference>
<dbReference type="InterPro" id="IPR011011">
    <property type="entry name" value="Znf_FYVE_PHD"/>
</dbReference>
<evidence type="ECO:0000256" key="4">
    <source>
        <dbReference type="PROSITE-ProRule" id="PRU00146"/>
    </source>
</evidence>